<reference evidence="1" key="1">
    <citation type="journal article" date="2019" name="bioRxiv">
        <title>The Genome of the Zebra Mussel, Dreissena polymorpha: A Resource for Invasive Species Research.</title>
        <authorList>
            <person name="McCartney M.A."/>
            <person name="Auch B."/>
            <person name="Kono T."/>
            <person name="Mallez S."/>
            <person name="Zhang Y."/>
            <person name="Obille A."/>
            <person name="Becker A."/>
            <person name="Abrahante J.E."/>
            <person name="Garbe J."/>
            <person name="Badalamenti J.P."/>
            <person name="Herman A."/>
            <person name="Mangelson H."/>
            <person name="Liachko I."/>
            <person name="Sullivan S."/>
            <person name="Sone E.D."/>
            <person name="Koren S."/>
            <person name="Silverstein K.A.T."/>
            <person name="Beckman K.B."/>
            <person name="Gohl D.M."/>
        </authorList>
    </citation>
    <scope>NUCLEOTIDE SEQUENCE</scope>
    <source>
        <strain evidence="1">Duluth1</strain>
        <tissue evidence="1">Whole animal</tissue>
    </source>
</reference>
<dbReference type="Proteomes" id="UP000828390">
    <property type="component" value="Unassembled WGS sequence"/>
</dbReference>
<keyword evidence="2" id="KW-1185">Reference proteome</keyword>
<organism evidence="1 2">
    <name type="scientific">Dreissena polymorpha</name>
    <name type="common">Zebra mussel</name>
    <name type="synonym">Mytilus polymorpha</name>
    <dbReference type="NCBI Taxonomy" id="45954"/>
    <lineage>
        <taxon>Eukaryota</taxon>
        <taxon>Metazoa</taxon>
        <taxon>Spiralia</taxon>
        <taxon>Lophotrochozoa</taxon>
        <taxon>Mollusca</taxon>
        <taxon>Bivalvia</taxon>
        <taxon>Autobranchia</taxon>
        <taxon>Heteroconchia</taxon>
        <taxon>Euheterodonta</taxon>
        <taxon>Imparidentia</taxon>
        <taxon>Neoheterodontei</taxon>
        <taxon>Myida</taxon>
        <taxon>Dreissenoidea</taxon>
        <taxon>Dreissenidae</taxon>
        <taxon>Dreissena</taxon>
    </lineage>
</organism>
<gene>
    <name evidence="1" type="ORF">DPMN_072772</name>
</gene>
<dbReference type="AlphaFoldDB" id="A0A9D4H9X7"/>
<proteinExistence type="predicted"/>
<comment type="caution">
    <text evidence="1">The sequence shown here is derived from an EMBL/GenBank/DDBJ whole genome shotgun (WGS) entry which is preliminary data.</text>
</comment>
<sequence length="65" mass="6774">METCDTVSTGFRDTATSSTISDATNNTAIPISTNDQGSIGSKLLGMTNPSTSLSSFKTPSITHYL</sequence>
<reference evidence="1" key="2">
    <citation type="submission" date="2020-11" db="EMBL/GenBank/DDBJ databases">
        <authorList>
            <person name="McCartney M.A."/>
            <person name="Auch B."/>
            <person name="Kono T."/>
            <person name="Mallez S."/>
            <person name="Becker A."/>
            <person name="Gohl D.M."/>
            <person name="Silverstein K.A.T."/>
            <person name="Koren S."/>
            <person name="Bechman K.B."/>
            <person name="Herman A."/>
            <person name="Abrahante J.E."/>
            <person name="Garbe J."/>
        </authorList>
    </citation>
    <scope>NUCLEOTIDE SEQUENCE</scope>
    <source>
        <strain evidence="1">Duluth1</strain>
        <tissue evidence="1">Whole animal</tissue>
    </source>
</reference>
<accession>A0A9D4H9X7</accession>
<evidence type="ECO:0000313" key="1">
    <source>
        <dbReference type="EMBL" id="KAH3713009.1"/>
    </source>
</evidence>
<name>A0A9D4H9X7_DREPO</name>
<protein>
    <submittedName>
        <fullName evidence="1">Uncharacterized protein</fullName>
    </submittedName>
</protein>
<dbReference type="EMBL" id="JAIWYP010000014">
    <property type="protein sequence ID" value="KAH3713009.1"/>
    <property type="molecule type" value="Genomic_DNA"/>
</dbReference>
<evidence type="ECO:0000313" key="2">
    <source>
        <dbReference type="Proteomes" id="UP000828390"/>
    </source>
</evidence>